<name>A0ABQ9HUZ5_9NEOP</name>
<dbReference type="Proteomes" id="UP001159363">
    <property type="component" value="Chromosome 3"/>
</dbReference>
<sequence length="75" mass="8487">MRDHSPEMHCSIALTVVCGQIIIPKCTINYVLQRMYSQEVLVTNAELPTLQVSWMFDRNRRSTCTASPFTDLGAP</sequence>
<protein>
    <submittedName>
        <fullName evidence="1">Uncharacterized protein</fullName>
    </submittedName>
</protein>
<proteinExistence type="predicted"/>
<gene>
    <name evidence="1" type="ORF">PR048_007612</name>
</gene>
<evidence type="ECO:0000313" key="2">
    <source>
        <dbReference type="Proteomes" id="UP001159363"/>
    </source>
</evidence>
<reference evidence="1 2" key="1">
    <citation type="submission" date="2023-02" db="EMBL/GenBank/DDBJ databases">
        <title>LHISI_Scaffold_Assembly.</title>
        <authorList>
            <person name="Stuart O.P."/>
            <person name="Cleave R."/>
            <person name="Magrath M.J.L."/>
            <person name="Mikheyev A.S."/>
        </authorList>
    </citation>
    <scope>NUCLEOTIDE SEQUENCE [LARGE SCALE GENOMIC DNA]</scope>
    <source>
        <strain evidence="1">Daus_M_001</strain>
        <tissue evidence="1">Leg muscle</tissue>
    </source>
</reference>
<organism evidence="1 2">
    <name type="scientific">Dryococelus australis</name>
    <dbReference type="NCBI Taxonomy" id="614101"/>
    <lineage>
        <taxon>Eukaryota</taxon>
        <taxon>Metazoa</taxon>
        <taxon>Ecdysozoa</taxon>
        <taxon>Arthropoda</taxon>
        <taxon>Hexapoda</taxon>
        <taxon>Insecta</taxon>
        <taxon>Pterygota</taxon>
        <taxon>Neoptera</taxon>
        <taxon>Polyneoptera</taxon>
        <taxon>Phasmatodea</taxon>
        <taxon>Verophasmatodea</taxon>
        <taxon>Anareolatae</taxon>
        <taxon>Phasmatidae</taxon>
        <taxon>Eurycanthinae</taxon>
        <taxon>Dryococelus</taxon>
    </lineage>
</organism>
<dbReference type="EMBL" id="JARBHB010000003">
    <property type="protein sequence ID" value="KAJ8888125.1"/>
    <property type="molecule type" value="Genomic_DNA"/>
</dbReference>
<evidence type="ECO:0000313" key="1">
    <source>
        <dbReference type="EMBL" id="KAJ8888125.1"/>
    </source>
</evidence>
<accession>A0ABQ9HUZ5</accession>
<keyword evidence="2" id="KW-1185">Reference proteome</keyword>
<comment type="caution">
    <text evidence="1">The sequence shown here is derived from an EMBL/GenBank/DDBJ whole genome shotgun (WGS) entry which is preliminary data.</text>
</comment>